<feature type="domain" description="WW" evidence="5">
    <location>
        <begin position="2535"/>
        <end position="2563"/>
    </location>
</feature>
<feature type="compositionally biased region" description="Basic residues" evidence="4">
    <location>
        <begin position="3422"/>
        <end position="3433"/>
    </location>
</feature>
<gene>
    <name evidence="7" type="ORF">AURANDRAFT_72105</name>
</gene>
<dbReference type="InterPro" id="IPR011992">
    <property type="entry name" value="EF-hand-dom_pair"/>
</dbReference>
<dbReference type="Pfam" id="PF13499">
    <property type="entry name" value="EF-hand_7"/>
    <property type="match status" value="3"/>
</dbReference>
<dbReference type="Gene3D" id="1.20.920.20">
    <property type="match status" value="1"/>
</dbReference>
<feature type="compositionally biased region" description="Basic and acidic residues" evidence="4">
    <location>
        <begin position="652"/>
        <end position="662"/>
    </location>
</feature>
<evidence type="ECO:0000313" key="7">
    <source>
        <dbReference type="EMBL" id="EGB05811.1"/>
    </source>
</evidence>
<dbReference type="Pfam" id="PF13202">
    <property type="entry name" value="EF-hand_5"/>
    <property type="match status" value="3"/>
</dbReference>
<dbReference type="InParanoid" id="F0YG15"/>
<dbReference type="Pfam" id="PF13833">
    <property type="entry name" value="EF-hand_8"/>
    <property type="match status" value="1"/>
</dbReference>
<feature type="region of interest" description="Disordered" evidence="4">
    <location>
        <begin position="1509"/>
        <end position="1534"/>
    </location>
</feature>
<feature type="region of interest" description="Disordered" evidence="4">
    <location>
        <begin position="3366"/>
        <end position="3450"/>
    </location>
</feature>
<evidence type="ECO:0000259" key="5">
    <source>
        <dbReference type="PROSITE" id="PS50020"/>
    </source>
</evidence>
<dbReference type="SUPFAM" id="SSF51045">
    <property type="entry name" value="WW domain"/>
    <property type="match status" value="1"/>
</dbReference>
<dbReference type="GO" id="GO:0005509">
    <property type="term" value="F:calcium ion binding"/>
    <property type="evidence" value="ECO:0007669"/>
    <property type="project" value="InterPro"/>
</dbReference>
<feature type="region of interest" description="Disordered" evidence="4">
    <location>
        <begin position="3655"/>
        <end position="3674"/>
    </location>
</feature>
<dbReference type="SMART" id="SM00456">
    <property type="entry name" value="WW"/>
    <property type="match status" value="2"/>
</dbReference>
<dbReference type="CDD" id="cd00051">
    <property type="entry name" value="EFh"/>
    <property type="match status" value="6"/>
</dbReference>
<feature type="compositionally biased region" description="Basic residues" evidence="4">
    <location>
        <begin position="1456"/>
        <end position="1470"/>
    </location>
</feature>
<dbReference type="InterPro" id="IPR036020">
    <property type="entry name" value="WW_dom_sf"/>
</dbReference>
<dbReference type="KEGG" id="aaf:AURANDRAFT_72105"/>
<feature type="domain" description="EF-hand" evidence="6">
    <location>
        <begin position="4517"/>
        <end position="4552"/>
    </location>
</feature>
<sequence length="5149" mass="566322">MVKEARPSSAGGRRKGQVKAWEPERPSSADRMNATWGGKSLGPSVASLARAEMAAREKRGLKQEVLHQLALKGNASLSSGSKVGTSLGPSASSFSDEVRWKRAREASWAENLTSRGIPAYDAARDKHCKFSKSSAFKRSPYGRAAEAAAAKELKRLAKPSASKQRHPTRRNSDVNGFAMTAQAYGEAARREVVAMYNRAAKEVTRRELALDRVLDEFDKHKTEDLVDGEGRDFRPQIRLASRELRDRTLGAVEAVLDWRRAVEDLDDVRDDVSGAPPPFLWEGQNYLVRLASADDVEQLLLSVPKFGPGVGSDFGLETVPVKRNPLLLDVDVDGLAEEVDGDDLPADAPPGAAEERAASTMRRLERLRCRRVARAVTAEERATAAAALRDAIGGETPASSLAEQHTVDKTRLVLSESEQKRLRPPTVDPAELEALGHDSRPPLPVVATFTCLHLVLQPEVISTNGRGLPDVHRLRSRPLRHTLLRAPRKLTARLSAYDPGRCLPQEVLGLLWPVLTAERFTADEVRSHSTAAGAIFEWMQTLVVFQFTRAADDKIGKGPREDTNTHLRTNAAQFGNRLGVARGRAAGGAPEYANRVEPTIRRLIEGDGANLRAADYEPLSDESFGDDSAPETGIGSSNPFGDRSGRGAASVDDSRTKAPGDGEVRSMLSELCRDVAALKNEMLNVTSGGASGAHGYASKLTSFGTMVRAAVDAAGGQSGDGADDLQLRGPQTATARAADAHAESGALVTTLLFASRDFSLGDQVVELTIHAVYRDDHDSAEYKLGLVSPEYLLLQVADKATHFGWPARALPAVEVDRITGFAPSEIAALPGDDERRGALKPLLKILTAISTKLGTNKRGRKKRKGLLSAETDVDDLEVVEAVAKDEASGTLAGLAARGAGPAAGHKRWQQLAVPAVKDGVLERSERVINSVQLDVVLSRPLGPAGDADCTVSPVTMATPTRLQLHVTAAPTARERENIDAHGLDPIEVMHLDAYDNELQLLLVHQPGLYERSRSRWAALNAVASWIVARLRFERRARQWHKATSESPDPQLKNRLLLDRAIPLPPSIAQPPPLPAPCVFTAMQEGDTLVVSLQAAGPVGEAQKETPYATVALHIDEARALAAPPRNAPRCDKHMGMLQSLRQRITVEWLKADALDFFAWRGDGDAPTSQGSAVLHVDRVVYQEVRRVSGVSLTLQAVVQGRDLLFQAALVGPPPKVIGDAAPKGSDDEDSENEDSEDDEGLALVPAAPQRRRNQAVRAKKPPPRAASPGSGDDDGPKAPSFDLTRLIPEREMVALVGSELGESKRALFYPHYRGALAAILATKLKLVQKSDKALEPGVDVHHATAPGRRYDLETMLVHEKHVLPVGVNGSAKRHLIGSLKIDDSTTLDDARRLIALEFDEEDVPPHFRFVYRNAPCAKKQEKYRYAVECRPALVLAMRLGADLNERDDDSDEGGASKRRRRRKRGKKVKVRGGYDWENESDDERRAMRRELARMSSILESGGTESMVFDASRESLAKGSGSKRRRKKRGRRSRMLSKVRGAFRGRDKGKKKEEFVDDDAAQPAFEPALADSTPPPLEMVAVPLETTASTKQESRLVTFNDDLFQFDITSADLLRLGSLHGRDWAIEAREEWAKVADVSDELVDRAFVDDAEERRQTGAEDLSLGYEDNCVPMLGTVLVIAEQYDFHTAAPKEPQKKKNKLPGEKAKEKKDGEKKGAASKKEEKKEDEESIVTIAEGTAITELPVYKMIPKALDMRPKWRVEFDEGRVKPLKDFHRSDLSATNFRVPLRYAHLERLVVDVRSRARQIHMQRIHYFELVNPDHLVDEVFHMLCQWYPHSDGVDGAKWAKFAREMTLVPNITDPVRAAQVDIAYKRQFKSSDGKIQKGGRLDPAGLKEALIEISFIRFPIWQDPEKEAKEERAKAEEEARKKAEEEDVEDAVEEPILHIEPKVEQHDDLSLEGALAGPEDASLVTEDEGVETAEGIHINTADALHHRQEEAVDPEWLRDDTLMHLLLEHVIMIPEVNKRAWREAKTLAMLDEGERQSAAIRIQALHRMRWQRADYLVHLHAIIRMEAYGRRRLFRKFYNDRLHYLSVCRLYRYRASAAFRLQAWYRYCAISRDYRERVMAAKREHEERCRLRRLEQHEAYLVRKRATVFRRCKFVNGTLVFTRITRLDPSREMAVLDYGLKLEVYVPQTQETFTFRMSDLEVRLSIEAAIGVDGLSGDEILDSKNISTIADRLLVRVINQRPIVIFTRRGHSERGRQVLRRGKMVDGQVYVVSCFHSDDEIVFHAYNYKSCETLRTSITTKFVKEWLTKDEETKQNKARSERLAAIVEAKRVLRLQATGVDVEPEELEKSKKIVEEANIEAAKEAAKRPETPESPKRQLTTGKDDEAKADGGGDGDAAADGGDAGHHDDDKKKPRLEHPFFLPENLIKLLEWLMERLRVVVYQRAGEQSKRERLVLEYELEEVQMEQAAMSLQGMWKMLQAMKRIRKMLRTNWEKRWDRDAGCWFYVNLMTGEMSWEKPRMLGALDLPDPPDEWRTMYDEFEELFYMNPYTGQTSWLSVDDAARALQKSYRAKAARDYGTPSFEDIVKALRMQREVEEKYEEHPDRLSSMVNFGLLLATQRFDVPGARKLYKAAMEVSPENPVLLRAYGIFLLAVLEAPRLVVFRKALDMFKNAELRDAGRERFKLAEESMFHWAVVAQRDNPLALLNYALVQQCLVRDLARAERFYHRALGALTDDDPARDNVVENFELYEVERLPGGAFHDDQPSITVVRNSKIAEERPEWGEWGRYSHENELRPKAVFYFWLNPITKRASWSDPDWPLAYQQRIARSQLIGEKQGWEQYWDPRLDAEFYYNVMDQTLTCEDPVGGLGQTPPAQEYAAIAPDAHGAAPPRDPHLSAALQRALEELGLCPAARRPTMDPAMREATVAVQTARRGRSQEKQMTMEAKEKGFNNRAPLWERRIPVYDALRDPYCRMFQGPDAAAPQLRAGGEPGDDFAGGGAIPGAAGFSSVAAAFDFEHHAGTDPASELLVLKAILNREALLSRLEVLAEDLVRRAHRAWALREAPPPLDAPQRRVAVDLMSKLRDATLGVCEAIAHWRSASAALAAEVAREESGFAPESYETGGLEHAFLWHGRNYALKMAVSDMDFVGAIEPLAEALGVPSAKMRRNPLMLPRTLDEARADGAGSPLGGAPEEDELATDAPEDPRRREKRRLEAAERLLLDEERLEAALRQEMVLAGAPPEVVSESPPRRGSLPAIPAQETSQGGHLRGMAAFAAGAVGETTWAGGAVAARFGALPPGPPAPATLKSSADAGWGPRKHELVTWFDEAQEQLKNLQTKAAFGDAGLAPKTQALLRAAASTKRRAKPKQLKPLKASVSTQPSVATADSGHPYIKEATSANYSLERSAPHAEPKPIKRKPRRGKKKGVAAATPTKFRPGRATFGDDVVAAPSPAGYLASAAPSPARAPGATPAALECARAARDFAETAAGHVLPSDLSVLADLDAPTEGLALIAAATLTLIDGGEGVPSDVRWPTFVALVDGDAAGTASKLRSLDPESVAAFKRRALHRFLDAANREARHWKALPSPPAVAAAKKLDGWVGCALAAADACAAAVAAATGAEPPAECDEAAADALDTAAICCRRARGAAPKRKKKKKAPAGGGAKAGVDLKRRHSARLAKDEILVTVLREDLGPDPGSTSSADSPWLVTIFKRKGGGFDQGGTRERNSQLQRLRSRPFSTRFEARAYHPGTSVECSLRVADEEAPRGCDLRTWATDGLPFALDMYRRGGSELPRLRLGPPGATGKGKKTKGGARGAKRGSAGGAYAEASDADHVERAIAAISAGKDDVRGLLALLPQELLDYLESDAFEEECWARYDALDADGNGTLSADELIPVVAELAGARDELSVSVARCETLVRTFDRGDKGAVDRAEFATLCRYVITVAFLRSREAARVDSILGALRHKGDVEAIFDKLPEGLRAELTSDAFRRKSLELFEALDADGDGVLQSSELPPLVAELSGTHASAITADQCAELTKLYATGEGGIDRADFVNFAAYARIVAYLESLKDQLRDDDERRVESLLNMLRAGKENLDAVLDALPGDFAAYVTSNEFLDACMDRFDALDADGNGSLSPDELWPVVVDMSGANDLTNITLDMCERLSQLFDEDGDGTIDRGEFVLFRAAQESEIPNFKGSDLGHFPLVLFSQFVMAVDFLETEANRADDTEAVEDLLAKLKEGQRYLADVVDALPDQLTGYLTSDDFVDRCMADFDALDADGNGCLTPDELWPVIVNLAQTPDDVNITMDQCEDLSRTFDANGDGVIDRGEFVAFSQFVMAMDYLENEANAAEDTMRIEDLLAKLREGQKYLGEVVASLPDQLTEYLTGDDFIERCMAEFDALDADGNGCLTPDELWPLIVSLAQTPDDVNITMEHCEALSRTFDANGDGVIDRGEFVAFSQFVMAMNYLEDQRNAAAEDDDFRVDALLARLREGKEHLDEVIRAMPEDLVAYLTSTEFVNGCMARFGELDADGNGRLTPDELWPILVSLAGTRDEFSITMDHCETLGAYFDTDGDGSIDRGEFVAFSQFVMAMNYLEMEAAQRAQAEELRLRDARGFVAFVRERCADVPALLSDLPEALVGYLGSDQFAAEAAAKYDALDADGNGALTPDELAPLIVDLAANEASLRDVAVSLDECLEFADLFDGDGKGYVTRGEFVTLCQFSFGAAWLKGAEAARVEETLATLRANARRADELLPKLPAEVSAYLTSDAFRAKCDAEFGKLDADGNGALSPDELWPSIMELAGLRDDLVVEPEHCEDLARMFDADGNGVLDRREFCDFAIFVFAVKYLEQLKAQLDAALDGSSAVRMIDAGKPRNLYADKRRVSALLSTVETNLANIGSVIAELPADLVDFLYAPSFKEDAEAQFDALDADGAGFLKPDQLAPVIVALAQSRDDLAVEPHHCERLCANFATTKPGLVTKAEFIGMSQFILATTYLYVAESARVDGLLDSLKAGKGALETLIQTLPEDLMDRLSAQAFVEDCDLRFAALDADGNGTLDAKELLPLVVELTQAHHAVSVTPDHCEALVAIFDTDGNGVIDKKEFVEFTQYVVIHAHATATRNDLAATFDDAAFDAAVDIVGTHDVVSSDE</sequence>
<evidence type="ECO:0000313" key="8">
    <source>
        <dbReference type="Proteomes" id="UP000002729"/>
    </source>
</evidence>
<evidence type="ECO:0000256" key="2">
    <source>
        <dbReference type="ARBA" id="ARBA00022737"/>
    </source>
</evidence>
<feature type="region of interest" description="Disordered" evidence="4">
    <location>
        <begin position="1445"/>
        <end position="1471"/>
    </location>
</feature>
<feature type="compositionally biased region" description="Basic residues" evidence="4">
    <location>
        <begin position="3368"/>
        <end position="3378"/>
    </location>
</feature>
<dbReference type="InterPro" id="IPR018247">
    <property type="entry name" value="EF_Hand_1_Ca_BS"/>
</dbReference>
<feature type="region of interest" description="Disordered" evidence="4">
    <location>
        <begin position="1"/>
        <end position="42"/>
    </location>
</feature>
<feature type="domain" description="EF-hand" evidence="6">
    <location>
        <begin position="5078"/>
        <end position="5113"/>
    </location>
</feature>
<feature type="compositionally biased region" description="Basic residues" evidence="4">
    <location>
        <begin position="1520"/>
        <end position="1534"/>
    </location>
</feature>
<dbReference type="InterPro" id="IPR039647">
    <property type="entry name" value="EF_hand_pair_protein_CML-like"/>
</dbReference>
<feature type="region of interest" description="Disordered" evidence="4">
    <location>
        <begin position="1913"/>
        <end position="1938"/>
    </location>
</feature>
<feature type="domain" description="EF-hand" evidence="6">
    <location>
        <begin position="4917"/>
        <end position="4952"/>
    </location>
</feature>
<keyword evidence="8" id="KW-1185">Reference proteome</keyword>
<dbReference type="InterPro" id="IPR001202">
    <property type="entry name" value="WW_dom"/>
</dbReference>
<feature type="compositionally biased region" description="Acidic residues" evidence="4">
    <location>
        <begin position="1226"/>
        <end position="1240"/>
    </location>
</feature>
<dbReference type="Gene3D" id="2.20.70.10">
    <property type="match status" value="1"/>
</dbReference>
<dbReference type="eggNOG" id="KOG0027">
    <property type="taxonomic scope" value="Eukaryota"/>
</dbReference>
<feature type="compositionally biased region" description="Polar residues" evidence="4">
    <location>
        <begin position="3383"/>
        <end position="3392"/>
    </location>
</feature>
<feature type="region of interest" description="Disordered" evidence="4">
    <location>
        <begin position="3249"/>
        <end position="3272"/>
    </location>
</feature>
<feature type="domain" description="EF-hand" evidence="6">
    <location>
        <begin position="4116"/>
        <end position="4151"/>
    </location>
</feature>
<feature type="compositionally biased region" description="Basic residues" evidence="4">
    <location>
        <begin position="1249"/>
        <end position="1262"/>
    </location>
</feature>
<keyword evidence="3" id="KW-0106">Calcium</keyword>
<feature type="region of interest" description="Disordered" evidence="4">
    <location>
        <begin position="1215"/>
        <end position="1283"/>
    </location>
</feature>
<feature type="compositionally biased region" description="Basic and acidic residues" evidence="4">
    <location>
        <begin position="1913"/>
        <end position="1931"/>
    </location>
</feature>
<organism evidence="8">
    <name type="scientific">Aureococcus anophagefferens</name>
    <name type="common">Harmful bloom alga</name>
    <dbReference type="NCBI Taxonomy" id="44056"/>
    <lineage>
        <taxon>Eukaryota</taxon>
        <taxon>Sar</taxon>
        <taxon>Stramenopiles</taxon>
        <taxon>Ochrophyta</taxon>
        <taxon>Pelagophyceae</taxon>
        <taxon>Pelagomonadales</taxon>
        <taxon>Pelagomonadaceae</taxon>
        <taxon>Aureococcus</taxon>
    </lineage>
</organism>
<evidence type="ECO:0000256" key="4">
    <source>
        <dbReference type="SAM" id="MobiDB-lite"/>
    </source>
</evidence>
<feature type="region of interest" description="Disordered" evidence="4">
    <location>
        <begin position="3797"/>
        <end position="3831"/>
    </location>
</feature>
<dbReference type="SMART" id="SM00054">
    <property type="entry name" value="EFh"/>
    <property type="match status" value="17"/>
</dbReference>
<dbReference type="PROSITE" id="PS50096">
    <property type="entry name" value="IQ"/>
    <property type="match status" value="1"/>
</dbReference>
<feature type="domain" description="EF-hand" evidence="6">
    <location>
        <begin position="4265"/>
        <end position="4300"/>
    </location>
</feature>
<name>F0YG15_AURAN</name>
<feature type="domain" description="EF-hand" evidence="6">
    <location>
        <begin position="4647"/>
        <end position="4682"/>
    </location>
</feature>
<feature type="region of interest" description="Disordered" evidence="4">
    <location>
        <begin position="73"/>
        <end position="94"/>
    </location>
</feature>
<accession>F0YG15</accession>
<feature type="domain" description="EF-hand" evidence="6">
    <location>
        <begin position="4811"/>
        <end position="4846"/>
    </location>
</feature>
<evidence type="ECO:0000259" key="6">
    <source>
        <dbReference type="PROSITE" id="PS50222"/>
    </source>
</evidence>
<dbReference type="SUPFAM" id="SSF47473">
    <property type="entry name" value="EF-hand"/>
    <property type="match status" value="6"/>
</dbReference>
<reference evidence="7 8" key="1">
    <citation type="journal article" date="2011" name="Proc. Natl. Acad. Sci. U.S.A.">
        <title>Niche of harmful alga Aureococcus anophagefferens revealed through ecogenomics.</title>
        <authorList>
            <person name="Gobler C.J."/>
            <person name="Berry D.L."/>
            <person name="Dyhrman S.T."/>
            <person name="Wilhelm S.W."/>
            <person name="Salamov A."/>
            <person name="Lobanov A.V."/>
            <person name="Zhang Y."/>
            <person name="Collier J.L."/>
            <person name="Wurch L.L."/>
            <person name="Kustka A.B."/>
            <person name="Dill B.D."/>
            <person name="Shah M."/>
            <person name="VerBerkmoes N.C."/>
            <person name="Kuo A."/>
            <person name="Terry A."/>
            <person name="Pangilinan J."/>
            <person name="Lindquist E.A."/>
            <person name="Lucas S."/>
            <person name="Paulsen I.T."/>
            <person name="Hattenrath-Lehmann T.K."/>
            <person name="Talmage S.C."/>
            <person name="Walker E.A."/>
            <person name="Koch F."/>
            <person name="Burson A.M."/>
            <person name="Marcoval M.A."/>
            <person name="Tang Y.Z."/>
            <person name="Lecleir G.R."/>
            <person name="Coyne K.J."/>
            <person name="Berg G.M."/>
            <person name="Bertrand E.M."/>
            <person name="Saito M.A."/>
            <person name="Gladyshev V.N."/>
            <person name="Grigoriev I.V."/>
        </authorList>
    </citation>
    <scope>NUCLEOTIDE SEQUENCE [LARGE SCALE GENOMIC DNA]</scope>
    <source>
        <strain evidence="8">CCMP 1984</strain>
    </source>
</reference>
<feature type="domain" description="EF-hand" evidence="6">
    <location>
        <begin position="4558"/>
        <end position="4593"/>
    </location>
</feature>
<feature type="compositionally biased region" description="Acidic residues" evidence="4">
    <location>
        <begin position="3200"/>
        <end position="3210"/>
    </location>
</feature>
<dbReference type="Pfam" id="PF00397">
    <property type="entry name" value="WW"/>
    <property type="match status" value="1"/>
</dbReference>
<feature type="domain" description="EF-hand" evidence="6">
    <location>
        <begin position="4431"/>
        <end position="4466"/>
    </location>
</feature>
<dbReference type="RefSeq" id="XP_009039356.1">
    <property type="nucleotide sequence ID" value="XM_009041108.1"/>
</dbReference>
<feature type="domain" description="EF-hand" evidence="6">
    <location>
        <begin position="3913"/>
        <end position="3948"/>
    </location>
</feature>
<feature type="compositionally biased region" description="Basic and acidic residues" evidence="4">
    <location>
        <begin position="2410"/>
        <end position="2423"/>
    </location>
</feature>
<dbReference type="PANTHER" id="PTHR10891">
    <property type="entry name" value="EF-HAND CALCIUM-BINDING DOMAIN CONTAINING PROTEIN"/>
    <property type="match status" value="1"/>
</dbReference>
<dbReference type="CDD" id="cd00201">
    <property type="entry name" value="WW"/>
    <property type="match status" value="1"/>
</dbReference>
<feature type="region of interest" description="Disordered" evidence="4">
    <location>
        <begin position="3188"/>
        <end position="3217"/>
    </location>
</feature>
<feature type="compositionally biased region" description="Acidic residues" evidence="4">
    <location>
        <begin position="619"/>
        <end position="629"/>
    </location>
</feature>
<feature type="region of interest" description="Disordered" evidence="4">
    <location>
        <begin position="1689"/>
        <end position="1728"/>
    </location>
</feature>
<dbReference type="PROSITE" id="PS50222">
    <property type="entry name" value="EF_HAND_2"/>
    <property type="match status" value="16"/>
</dbReference>
<evidence type="ECO:0000256" key="3">
    <source>
        <dbReference type="ARBA" id="ARBA00022837"/>
    </source>
</evidence>
<dbReference type="PROSITE" id="PS50020">
    <property type="entry name" value="WW_DOMAIN_2"/>
    <property type="match status" value="2"/>
</dbReference>
<dbReference type="Proteomes" id="UP000002729">
    <property type="component" value="Unassembled WGS sequence"/>
</dbReference>
<feature type="domain" description="EF-hand" evidence="6">
    <location>
        <begin position="4691"/>
        <end position="4726"/>
    </location>
</feature>
<feature type="domain" description="WW" evidence="5">
    <location>
        <begin position="2494"/>
        <end position="2528"/>
    </location>
</feature>
<dbReference type="InterPro" id="IPR002048">
    <property type="entry name" value="EF_hand_dom"/>
</dbReference>
<feature type="region of interest" description="Disordered" evidence="4">
    <location>
        <begin position="619"/>
        <end position="662"/>
    </location>
</feature>
<protein>
    <submittedName>
        <fullName evidence="7">Uncharacterized protein</fullName>
    </submittedName>
</protein>
<feature type="domain" description="EF-hand" evidence="6">
    <location>
        <begin position="4390"/>
        <end position="4425"/>
    </location>
</feature>
<keyword evidence="2" id="KW-0677">Repeat</keyword>
<dbReference type="GeneID" id="20228553"/>
<dbReference type="PROSITE" id="PS00018">
    <property type="entry name" value="EF_HAND_1"/>
    <property type="match status" value="15"/>
</dbReference>
<dbReference type="OrthoDB" id="1924189at2759"/>
<feature type="compositionally biased region" description="Basic residues" evidence="4">
    <location>
        <begin position="3810"/>
        <end position="3822"/>
    </location>
</feature>
<dbReference type="Gene3D" id="1.10.238.10">
    <property type="entry name" value="EF-hand"/>
    <property type="match status" value="8"/>
</dbReference>
<feature type="domain" description="EF-hand" evidence="6">
    <location>
        <begin position="4306"/>
        <end position="4341"/>
    </location>
</feature>
<feature type="compositionally biased region" description="Polar residues" evidence="4">
    <location>
        <begin position="75"/>
        <end position="94"/>
    </location>
</feature>
<feature type="domain" description="EF-hand" evidence="6">
    <location>
        <begin position="4157"/>
        <end position="4192"/>
    </location>
</feature>
<feature type="compositionally biased region" description="Basic and acidic residues" evidence="4">
    <location>
        <begin position="1692"/>
        <end position="1723"/>
    </location>
</feature>
<proteinExistence type="predicted"/>
<feature type="compositionally biased region" description="Basic and acidic residues" evidence="4">
    <location>
        <begin position="2368"/>
        <end position="2398"/>
    </location>
</feature>
<feature type="region of interest" description="Disordered" evidence="4">
    <location>
        <begin position="2368"/>
        <end position="2423"/>
    </location>
</feature>
<feature type="domain" description="EF-hand" evidence="6">
    <location>
        <begin position="5037"/>
        <end position="5072"/>
    </location>
</feature>
<dbReference type="EMBL" id="GL833138">
    <property type="protein sequence ID" value="EGB05811.1"/>
    <property type="molecule type" value="Genomic_DNA"/>
</dbReference>
<keyword evidence="1" id="KW-0479">Metal-binding</keyword>
<evidence type="ECO:0000256" key="1">
    <source>
        <dbReference type="ARBA" id="ARBA00022723"/>
    </source>
</evidence>
<feature type="domain" description="EF-hand" evidence="6">
    <location>
        <begin position="3872"/>
        <end position="3907"/>
    </location>
</feature>